<name>A0ABY5DX95_9ACTN</name>
<sequence>MAGMSLLRELKVAVLEEEMRLYRVCGPRDDEAFEDALRSHYELGRPPRGPENRAAAIHMALSMFDTARGAHDLAIRVPKLGGHVAVIDLQPDFGICVSKTGGPAHWSVWGRPAQLAACVTDVVQVDDLDLS</sequence>
<evidence type="ECO:0000313" key="1">
    <source>
        <dbReference type="EMBL" id="UTI65307.1"/>
    </source>
</evidence>
<dbReference type="Proteomes" id="UP001056035">
    <property type="component" value="Chromosome"/>
</dbReference>
<keyword evidence="2" id="KW-1185">Reference proteome</keyword>
<reference evidence="1 2" key="1">
    <citation type="submission" date="2022-06" db="EMBL/GenBank/DDBJ databases">
        <title>Paraconexibacter antarcticus.</title>
        <authorList>
            <person name="Kim C.S."/>
        </authorList>
    </citation>
    <scope>NUCLEOTIDE SEQUENCE [LARGE SCALE GENOMIC DNA]</scope>
    <source>
        <strain evidence="1 2">02-257</strain>
    </source>
</reference>
<dbReference type="EMBL" id="CP098502">
    <property type="protein sequence ID" value="UTI65307.1"/>
    <property type="molecule type" value="Genomic_DNA"/>
</dbReference>
<evidence type="ECO:0000313" key="2">
    <source>
        <dbReference type="Proteomes" id="UP001056035"/>
    </source>
</evidence>
<gene>
    <name evidence="1" type="ORF">NBH00_03630</name>
</gene>
<proteinExistence type="predicted"/>
<organism evidence="1 2">
    <name type="scientific">Paraconexibacter antarcticus</name>
    <dbReference type="NCBI Taxonomy" id="2949664"/>
    <lineage>
        <taxon>Bacteria</taxon>
        <taxon>Bacillati</taxon>
        <taxon>Actinomycetota</taxon>
        <taxon>Thermoleophilia</taxon>
        <taxon>Solirubrobacterales</taxon>
        <taxon>Paraconexibacteraceae</taxon>
        <taxon>Paraconexibacter</taxon>
    </lineage>
</organism>
<protein>
    <submittedName>
        <fullName evidence="1">Uncharacterized protein</fullName>
    </submittedName>
</protein>
<accession>A0ABY5DX95</accession>
<dbReference type="RefSeq" id="WP_254571992.1">
    <property type="nucleotide sequence ID" value="NZ_CP098502.1"/>
</dbReference>